<organism evidence="1 2">
    <name type="scientific">Arabidopsis thaliana</name>
    <name type="common">Mouse-ear cress</name>
    <dbReference type="NCBI Taxonomy" id="3702"/>
    <lineage>
        <taxon>Eukaryota</taxon>
        <taxon>Viridiplantae</taxon>
        <taxon>Streptophyta</taxon>
        <taxon>Embryophyta</taxon>
        <taxon>Tracheophyta</taxon>
        <taxon>Spermatophyta</taxon>
        <taxon>Magnoliopsida</taxon>
        <taxon>eudicotyledons</taxon>
        <taxon>Gunneridae</taxon>
        <taxon>Pentapetalae</taxon>
        <taxon>rosids</taxon>
        <taxon>malvids</taxon>
        <taxon>Brassicales</taxon>
        <taxon>Brassicaceae</taxon>
        <taxon>Camelineae</taxon>
        <taxon>Arabidopsis</taxon>
    </lineage>
</organism>
<dbReference type="PANTHER" id="PTHR33116:SF86">
    <property type="entry name" value="REVERSE TRANSCRIPTASE DOMAIN-CONTAINING PROTEIN"/>
    <property type="match status" value="1"/>
</dbReference>
<proteinExistence type="predicted"/>
<dbReference type="Proteomes" id="UP000078284">
    <property type="component" value="Chromosome 1"/>
</dbReference>
<sequence length="89" mass="10409">MDNWYNAFLSPAGREVLLKAVVTAIPSYSMSCFLLPSRLLNRITSAMRRFWWSSTKDRHKIPWVAWKKITNPKKIGVLLLCRCFMAFND</sequence>
<dbReference type="EMBL" id="LUHQ01000001">
    <property type="protein sequence ID" value="OAP16521.1"/>
    <property type="molecule type" value="Genomic_DNA"/>
</dbReference>
<evidence type="ECO:0000313" key="2">
    <source>
        <dbReference type="Proteomes" id="UP000078284"/>
    </source>
</evidence>
<gene>
    <name evidence="1" type="ordered locus">AXX17_At1g67670</name>
</gene>
<comment type="caution">
    <text evidence="1">The sequence shown here is derived from an EMBL/GenBank/DDBJ whole genome shotgun (WGS) entry which is preliminary data.</text>
</comment>
<name>A0A178WFJ0_ARATH</name>
<evidence type="ECO:0000313" key="1">
    <source>
        <dbReference type="EMBL" id="OAP16521.1"/>
    </source>
</evidence>
<accession>A0A178WFJ0</accession>
<dbReference type="PANTHER" id="PTHR33116">
    <property type="entry name" value="REVERSE TRANSCRIPTASE ZINC-BINDING DOMAIN-CONTAINING PROTEIN-RELATED-RELATED"/>
    <property type="match status" value="1"/>
</dbReference>
<dbReference type="AlphaFoldDB" id="A0A178WFJ0"/>
<protein>
    <submittedName>
        <fullName evidence="1">Uncharacterized protein</fullName>
    </submittedName>
</protein>
<reference evidence="2" key="1">
    <citation type="journal article" date="2016" name="Proc. Natl. Acad. Sci. U.S.A.">
        <title>Chromosome-level assembly of Arabidopsis thaliana Ler reveals the extent of translocation and inversion polymorphisms.</title>
        <authorList>
            <person name="Zapata L."/>
            <person name="Ding J."/>
            <person name="Willing E.M."/>
            <person name="Hartwig B."/>
            <person name="Bezdan D."/>
            <person name="Jiao W.B."/>
            <person name="Patel V."/>
            <person name="Velikkakam James G."/>
            <person name="Koornneef M."/>
            <person name="Ossowski S."/>
            <person name="Schneeberger K."/>
        </authorList>
    </citation>
    <scope>NUCLEOTIDE SEQUENCE [LARGE SCALE GENOMIC DNA]</scope>
    <source>
        <strain evidence="2">cv. Landsberg erecta</strain>
    </source>
</reference>